<accession>A0A099WZJ6</accession>
<gene>
    <name evidence="1" type="ORF">HQ35_06585</name>
</gene>
<dbReference type="RefSeq" id="WP_036844645.1">
    <property type="nucleotide sequence ID" value="NZ_CALTZT010000194.1"/>
</dbReference>
<dbReference type="eggNOG" id="COG0463">
    <property type="taxonomic scope" value="Bacteria"/>
</dbReference>
<comment type="caution">
    <text evidence="1">The sequence shown here is derived from an EMBL/GenBank/DDBJ whole genome shotgun (WGS) entry which is preliminary data.</text>
</comment>
<dbReference type="Pfam" id="PF14063">
    <property type="entry name" value="DUF4254"/>
    <property type="match status" value="1"/>
</dbReference>
<evidence type="ECO:0000313" key="2">
    <source>
        <dbReference type="Proteomes" id="UP000030125"/>
    </source>
</evidence>
<reference evidence="1 2" key="1">
    <citation type="submission" date="2014-08" db="EMBL/GenBank/DDBJ databases">
        <title>Porphyromonas cangingivalis strain:COT-109_OH1386 Genome sequencing.</title>
        <authorList>
            <person name="Wallis C."/>
            <person name="Deusch O."/>
            <person name="O'Flynn C."/>
            <person name="Davis I."/>
            <person name="Jospin G."/>
            <person name="Darling A.E."/>
            <person name="Coil D.A."/>
            <person name="Alexiev A."/>
            <person name="Horsfall A."/>
            <person name="Kirkwood N."/>
            <person name="Harris S."/>
            <person name="Eisen J.A."/>
        </authorList>
    </citation>
    <scope>NUCLEOTIDE SEQUENCE [LARGE SCALE GENOMIC DNA]</scope>
    <source>
        <strain evidence="2">COT-109 OH1386</strain>
    </source>
</reference>
<dbReference type="EMBL" id="JQJD01000043">
    <property type="protein sequence ID" value="KGN80336.1"/>
    <property type="molecule type" value="Genomic_DNA"/>
</dbReference>
<protein>
    <recommendedName>
        <fullName evidence="3">DUF4254 domain-containing protein</fullName>
    </recommendedName>
</protein>
<dbReference type="AlphaFoldDB" id="A0A099WZJ6"/>
<evidence type="ECO:0008006" key="3">
    <source>
        <dbReference type="Google" id="ProtNLM"/>
    </source>
</evidence>
<dbReference type="OrthoDB" id="9805817at2"/>
<keyword evidence="2" id="KW-1185">Reference proteome</keyword>
<proteinExistence type="predicted"/>
<dbReference type="InterPro" id="IPR025350">
    <property type="entry name" value="DUF4254"/>
</dbReference>
<sequence>MLASRFSEKAVQIFNQAIADYHVSDDVDAAIVNPYEFKSIEYYLYLKCWIDTVQWHLEDIIRNPDIDPIEALAIKRRIDRSNQERTDLVEMIDSYFLDQYKEVKHLPEATINTESPAWAIDRLSILQLKIYHMRVETVRTDVDAAHIETCTSKLNVLLAQNEDLTSAIETLLEDFAHGRKYMKVYKQMKMYNDPNLNPVLYGKG</sequence>
<name>A0A099WZJ6_PORCN</name>
<dbReference type="Proteomes" id="UP000030125">
    <property type="component" value="Unassembled WGS sequence"/>
</dbReference>
<organism evidence="1 2">
    <name type="scientific">Porphyromonas cangingivalis</name>
    <dbReference type="NCBI Taxonomy" id="36874"/>
    <lineage>
        <taxon>Bacteria</taxon>
        <taxon>Pseudomonadati</taxon>
        <taxon>Bacteroidota</taxon>
        <taxon>Bacteroidia</taxon>
        <taxon>Bacteroidales</taxon>
        <taxon>Porphyromonadaceae</taxon>
        <taxon>Porphyromonas</taxon>
    </lineage>
</organism>
<evidence type="ECO:0000313" key="1">
    <source>
        <dbReference type="EMBL" id="KGN80336.1"/>
    </source>
</evidence>